<gene>
    <name evidence="1" type="ORF">MAR_009241</name>
</gene>
<sequence length="68" mass="7848">MKEIPISAKVRGYVKRVVYAAKKLTNQEQQHLRRVQKEKFNVCGNVLFPGSIMQDVMIVKRDKTAESN</sequence>
<dbReference type="Proteomes" id="UP001164746">
    <property type="component" value="Chromosome 4"/>
</dbReference>
<accession>A0ABY7DY55</accession>
<dbReference type="EMBL" id="CP111015">
    <property type="protein sequence ID" value="WAR02683.1"/>
    <property type="molecule type" value="Genomic_DNA"/>
</dbReference>
<name>A0ABY7DY55_MYAAR</name>
<evidence type="ECO:0000313" key="1">
    <source>
        <dbReference type="EMBL" id="WAR02683.1"/>
    </source>
</evidence>
<proteinExistence type="predicted"/>
<protein>
    <submittedName>
        <fullName evidence="1">Uncharacterized protein</fullName>
    </submittedName>
</protein>
<organism evidence="1 2">
    <name type="scientific">Mya arenaria</name>
    <name type="common">Soft-shell clam</name>
    <dbReference type="NCBI Taxonomy" id="6604"/>
    <lineage>
        <taxon>Eukaryota</taxon>
        <taxon>Metazoa</taxon>
        <taxon>Spiralia</taxon>
        <taxon>Lophotrochozoa</taxon>
        <taxon>Mollusca</taxon>
        <taxon>Bivalvia</taxon>
        <taxon>Autobranchia</taxon>
        <taxon>Heteroconchia</taxon>
        <taxon>Euheterodonta</taxon>
        <taxon>Imparidentia</taxon>
        <taxon>Neoheterodontei</taxon>
        <taxon>Myida</taxon>
        <taxon>Myoidea</taxon>
        <taxon>Myidae</taxon>
        <taxon>Mya</taxon>
    </lineage>
</organism>
<keyword evidence="2" id="KW-1185">Reference proteome</keyword>
<evidence type="ECO:0000313" key="2">
    <source>
        <dbReference type="Proteomes" id="UP001164746"/>
    </source>
</evidence>
<reference evidence="1" key="1">
    <citation type="submission" date="2022-11" db="EMBL/GenBank/DDBJ databases">
        <title>Centuries of genome instability and evolution in soft-shell clam transmissible cancer (bioRxiv).</title>
        <authorList>
            <person name="Hart S.F.M."/>
            <person name="Yonemitsu M.A."/>
            <person name="Giersch R.M."/>
            <person name="Beal B.F."/>
            <person name="Arriagada G."/>
            <person name="Davis B.W."/>
            <person name="Ostrander E.A."/>
            <person name="Goff S.P."/>
            <person name="Metzger M.J."/>
        </authorList>
    </citation>
    <scope>NUCLEOTIDE SEQUENCE</scope>
    <source>
        <strain evidence="1">MELC-2E11</strain>
        <tissue evidence="1">Siphon/mantle</tissue>
    </source>
</reference>